<dbReference type="OrthoDB" id="7064498at2"/>
<accession>A0A2A2F3K7</accession>
<name>A0A2A2F3K7_9GAMM</name>
<evidence type="ECO:0000313" key="1">
    <source>
        <dbReference type="EMBL" id="PAU79192.1"/>
    </source>
</evidence>
<proteinExistence type="predicted"/>
<reference evidence="1 2" key="1">
    <citation type="submission" date="2017-08" db="EMBL/GenBank/DDBJ databases">
        <title>Halomonas alkalisoli sp. nov., isolated from saline alkaline soil.</title>
        <authorList>
            <person name="Wang D."/>
            <person name="Zhang G."/>
        </authorList>
    </citation>
    <scope>NUCLEOTIDE SEQUENCE [LARGE SCALE GENOMIC DNA]</scope>
    <source>
        <strain evidence="1 2">WRN001</strain>
    </source>
</reference>
<dbReference type="AlphaFoldDB" id="A0A2A2F3K7"/>
<gene>
    <name evidence="1" type="ORF">CK498_02150</name>
</gene>
<dbReference type="Proteomes" id="UP000217771">
    <property type="component" value="Unassembled WGS sequence"/>
</dbReference>
<dbReference type="EMBL" id="NSKB01000001">
    <property type="protein sequence ID" value="PAU79192.1"/>
    <property type="molecule type" value="Genomic_DNA"/>
</dbReference>
<protein>
    <submittedName>
        <fullName evidence="1">Uncharacterized protein</fullName>
    </submittedName>
</protein>
<keyword evidence="2" id="KW-1185">Reference proteome</keyword>
<evidence type="ECO:0000313" key="2">
    <source>
        <dbReference type="Proteomes" id="UP000217771"/>
    </source>
</evidence>
<comment type="caution">
    <text evidence="1">The sequence shown here is derived from an EMBL/GenBank/DDBJ whole genome shotgun (WGS) entry which is preliminary data.</text>
</comment>
<organism evidence="1 2">
    <name type="scientific">Halomonas salipaludis</name>
    <dbReference type="NCBI Taxonomy" id="2032625"/>
    <lineage>
        <taxon>Bacteria</taxon>
        <taxon>Pseudomonadati</taxon>
        <taxon>Pseudomonadota</taxon>
        <taxon>Gammaproteobacteria</taxon>
        <taxon>Oceanospirillales</taxon>
        <taxon>Halomonadaceae</taxon>
        <taxon>Halomonas</taxon>
    </lineage>
</organism>
<dbReference type="RefSeq" id="WP_095619205.1">
    <property type="nucleotide sequence ID" value="NZ_NSKB01000001.1"/>
</dbReference>
<sequence length="94" mass="10844">MGKLYNEEKVLYFANQAQGLHVSDREASDTDLSNIVRHLLGNRLIEKVAADDSGDYFKTTLAGERRLLELQIKWRTSRNKDVTEHRARLAELED</sequence>